<dbReference type="OrthoDB" id="4414057at2"/>
<evidence type="ECO:0000313" key="1">
    <source>
        <dbReference type="EMBL" id="AJK67877.1"/>
    </source>
</evidence>
<organism evidence="1 2">
    <name type="scientific">Corynebacterium marinum DSM 44953</name>
    <dbReference type="NCBI Taxonomy" id="1224162"/>
    <lineage>
        <taxon>Bacteria</taxon>
        <taxon>Bacillati</taxon>
        <taxon>Actinomycetota</taxon>
        <taxon>Actinomycetes</taxon>
        <taxon>Mycobacteriales</taxon>
        <taxon>Corynebacteriaceae</taxon>
        <taxon>Corynebacterium</taxon>
    </lineage>
</organism>
<name>A0A0B6TD92_9CORY</name>
<gene>
    <name evidence="1" type="ORF">B840_01220</name>
</gene>
<dbReference type="AlphaFoldDB" id="A0A0B6TD92"/>
<evidence type="ECO:0000313" key="2">
    <source>
        <dbReference type="Proteomes" id="UP000031928"/>
    </source>
</evidence>
<dbReference type="EMBL" id="CP007790">
    <property type="protein sequence ID" value="AJK67877.1"/>
    <property type="molecule type" value="Genomic_DNA"/>
</dbReference>
<dbReference type="HOGENOM" id="CLU_161884_0_0_11"/>
<protein>
    <submittedName>
        <fullName evidence="1">Putative secreted protein</fullName>
    </submittedName>
</protein>
<dbReference type="Proteomes" id="UP000031928">
    <property type="component" value="Chromosome"/>
</dbReference>
<accession>A0A0B6TD92</accession>
<dbReference type="STRING" id="1224162.B840_01220"/>
<reference evidence="1 2" key="1">
    <citation type="submission" date="2014-05" db="EMBL/GenBank/DDBJ databases">
        <title>Complete genome sequence of Corynebacterium marinum DSM 44953.</title>
        <authorList>
            <person name="Schaffert L."/>
            <person name="Albersmeier A."/>
            <person name="Kalinowski J."/>
            <person name="Ruckert C."/>
        </authorList>
    </citation>
    <scope>NUCLEOTIDE SEQUENCE [LARGE SCALE GENOMIC DNA]</scope>
    <source>
        <strain evidence="1 2">DSM 44953</strain>
    </source>
</reference>
<keyword evidence="2" id="KW-1185">Reference proteome</keyword>
<dbReference type="RefSeq" id="WP_042620609.1">
    <property type="nucleotide sequence ID" value="NZ_CP007790.1"/>
</dbReference>
<proteinExistence type="predicted"/>
<dbReference type="KEGG" id="cmq:B840_01220"/>
<sequence>MSTIESALGLASLVAVCGLIVGAIATMAAHLTAVDAAGAAARAHAIGVDYRPVRGEVRVTESGGLATATATVPSPLGDRTHRAIFPVEAH</sequence>